<protein>
    <submittedName>
        <fullName evidence="1 2">Uncharacterized protein</fullName>
    </submittedName>
</protein>
<dbReference type="AlphaFoldDB" id="A0A2K1IR74"/>
<dbReference type="Gramene" id="Pp3c21_8780V3.1">
    <property type="protein sequence ID" value="PAC:32915784.CDS.1"/>
    <property type="gene ID" value="Pp3c21_8780"/>
</dbReference>
<accession>A0A2K1IR74</accession>
<evidence type="ECO:0000313" key="1">
    <source>
        <dbReference type="EMBL" id="PNR31783.1"/>
    </source>
</evidence>
<reference evidence="1 3" key="1">
    <citation type="journal article" date="2008" name="Science">
        <title>The Physcomitrella genome reveals evolutionary insights into the conquest of land by plants.</title>
        <authorList>
            <person name="Rensing S."/>
            <person name="Lang D."/>
            <person name="Zimmer A."/>
            <person name="Terry A."/>
            <person name="Salamov A."/>
            <person name="Shapiro H."/>
            <person name="Nishiyama T."/>
            <person name="Perroud P.-F."/>
            <person name="Lindquist E."/>
            <person name="Kamisugi Y."/>
            <person name="Tanahashi T."/>
            <person name="Sakakibara K."/>
            <person name="Fujita T."/>
            <person name="Oishi K."/>
            <person name="Shin-I T."/>
            <person name="Kuroki Y."/>
            <person name="Toyoda A."/>
            <person name="Suzuki Y."/>
            <person name="Hashimoto A."/>
            <person name="Yamaguchi K."/>
            <person name="Sugano A."/>
            <person name="Kohara Y."/>
            <person name="Fujiyama A."/>
            <person name="Anterola A."/>
            <person name="Aoki S."/>
            <person name="Ashton N."/>
            <person name="Barbazuk W.B."/>
            <person name="Barker E."/>
            <person name="Bennetzen J."/>
            <person name="Bezanilla M."/>
            <person name="Blankenship R."/>
            <person name="Cho S.H."/>
            <person name="Dutcher S."/>
            <person name="Estelle M."/>
            <person name="Fawcett J.A."/>
            <person name="Gundlach H."/>
            <person name="Hanada K."/>
            <person name="Heyl A."/>
            <person name="Hicks K.A."/>
            <person name="Hugh J."/>
            <person name="Lohr M."/>
            <person name="Mayer K."/>
            <person name="Melkozernov A."/>
            <person name="Murata T."/>
            <person name="Nelson D."/>
            <person name="Pils B."/>
            <person name="Prigge M."/>
            <person name="Reiss B."/>
            <person name="Renner T."/>
            <person name="Rombauts S."/>
            <person name="Rushton P."/>
            <person name="Sanderfoot A."/>
            <person name="Schween G."/>
            <person name="Shiu S.-H."/>
            <person name="Stueber K."/>
            <person name="Theodoulou F.L."/>
            <person name="Tu H."/>
            <person name="Van de Peer Y."/>
            <person name="Verrier P.J."/>
            <person name="Waters E."/>
            <person name="Wood A."/>
            <person name="Yang L."/>
            <person name="Cove D."/>
            <person name="Cuming A."/>
            <person name="Hasebe M."/>
            <person name="Lucas S."/>
            <person name="Mishler D.B."/>
            <person name="Reski R."/>
            <person name="Grigoriev I."/>
            <person name="Quatrano R.S."/>
            <person name="Boore J.L."/>
        </authorList>
    </citation>
    <scope>NUCLEOTIDE SEQUENCE [LARGE SCALE GENOMIC DNA]</scope>
    <source>
        <strain evidence="2 3">cv. Gransden 2004</strain>
    </source>
</reference>
<proteinExistence type="predicted"/>
<sequence>MVVWGLFSSRVFFSLGLIVLGFGKVTELGQNALAYPALSGLILYLDIVFQSSGFCKSPDGGSIIAGERVILIIDANFSALQHLIVKGSTVLLASCTSTLLYKLFMNP</sequence>
<reference evidence="1 3" key="2">
    <citation type="journal article" date="2018" name="Plant J.">
        <title>The Physcomitrella patens chromosome-scale assembly reveals moss genome structure and evolution.</title>
        <authorList>
            <person name="Lang D."/>
            <person name="Ullrich K.K."/>
            <person name="Murat F."/>
            <person name="Fuchs J."/>
            <person name="Jenkins J."/>
            <person name="Haas F.B."/>
            <person name="Piednoel M."/>
            <person name="Gundlach H."/>
            <person name="Van Bel M."/>
            <person name="Meyberg R."/>
            <person name="Vives C."/>
            <person name="Morata J."/>
            <person name="Symeonidi A."/>
            <person name="Hiss M."/>
            <person name="Muchero W."/>
            <person name="Kamisugi Y."/>
            <person name="Saleh O."/>
            <person name="Blanc G."/>
            <person name="Decker E.L."/>
            <person name="van Gessel N."/>
            <person name="Grimwood J."/>
            <person name="Hayes R.D."/>
            <person name="Graham S.W."/>
            <person name="Gunter L.E."/>
            <person name="McDaniel S.F."/>
            <person name="Hoernstein S.N.W."/>
            <person name="Larsson A."/>
            <person name="Li F.W."/>
            <person name="Perroud P.F."/>
            <person name="Phillips J."/>
            <person name="Ranjan P."/>
            <person name="Rokshar D.S."/>
            <person name="Rothfels C.J."/>
            <person name="Schneider L."/>
            <person name="Shu S."/>
            <person name="Stevenson D.W."/>
            <person name="Thummler F."/>
            <person name="Tillich M."/>
            <person name="Villarreal Aguilar J.C."/>
            <person name="Widiez T."/>
            <person name="Wong G.K."/>
            <person name="Wymore A."/>
            <person name="Zhang Y."/>
            <person name="Zimmer A.D."/>
            <person name="Quatrano R.S."/>
            <person name="Mayer K.F.X."/>
            <person name="Goodstein D."/>
            <person name="Casacuberta J.M."/>
            <person name="Vandepoele K."/>
            <person name="Reski R."/>
            <person name="Cuming A.C."/>
            <person name="Tuskan G.A."/>
            <person name="Maumus F."/>
            <person name="Salse J."/>
            <person name="Schmutz J."/>
            <person name="Rensing S.A."/>
        </authorList>
    </citation>
    <scope>NUCLEOTIDE SEQUENCE [LARGE SCALE GENOMIC DNA]</scope>
    <source>
        <strain evidence="2 3">cv. Gransden 2004</strain>
    </source>
</reference>
<reference evidence="2" key="3">
    <citation type="submission" date="2020-12" db="UniProtKB">
        <authorList>
            <consortium name="EnsemblPlants"/>
        </authorList>
    </citation>
    <scope>IDENTIFICATION</scope>
</reference>
<evidence type="ECO:0000313" key="2">
    <source>
        <dbReference type="EnsemblPlants" id="PAC:32915784.CDS.1"/>
    </source>
</evidence>
<dbReference type="InParanoid" id="A0A2K1IR74"/>
<gene>
    <name evidence="1" type="ORF">PHYPA_025906</name>
</gene>
<dbReference type="EMBL" id="ABEU02000021">
    <property type="protein sequence ID" value="PNR31783.1"/>
    <property type="molecule type" value="Genomic_DNA"/>
</dbReference>
<dbReference type="EnsemblPlants" id="Pp3c21_8780V3.1">
    <property type="protein sequence ID" value="PAC:32915784.CDS.1"/>
    <property type="gene ID" value="Pp3c21_8780"/>
</dbReference>
<evidence type="ECO:0000313" key="3">
    <source>
        <dbReference type="Proteomes" id="UP000006727"/>
    </source>
</evidence>
<keyword evidence="3" id="KW-1185">Reference proteome</keyword>
<name>A0A2K1IR74_PHYPA</name>
<dbReference type="Proteomes" id="UP000006727">
    <property type="component" value="Chromosome 21"/>
</dbReference>
<organism evidence="1">
    <name type="scientific">Physcomitrium patens</name>
    <name type="common">Spreading-leaved earth moss</name>
    <name type="synonym">Physcomitrella patens</name>
    <dbReference type="NCBI Taxonomy" id="3218"/>
    <lineage>
        <taxon>Eukaryota</taxon>
        <taxon>Viridiplantae</taxon>
        <taxon>Streptophyta</taxon>
        <taxon>Embryophyta</taxon>
        <taxon>Bryophyta</taxon>
        <taxon>Bryophytina</taxon>
        <taxon>Bryopsida</taxon>
        <taxon>Funariidae</taxon>
        <taxon>Funariales</taxon>
        <taxon>Funariaceae</taxon>
        <taxon>Physcomitrium</taxon>
    </lineage>
</organism>